<dbReference type="HOGENOM" id="CLU_2896583_0_0_3"/>
<dbReference type="AlphaFoldDB" id="B7K7L0"/>
<keyword evidence="2" id="KW-1185">Reference proteome</keyword>
<dbReference type="KEGG" id="cyc:PCC7424_1333"/>
<evidence type="ECO:0000313" key="1">
    <source>
        <dbReference type="EMBL" id="ACK69778.1"/>
    </source>
</evidence>
<sequence>MEKEQAISKLKEKLNMISRFKMYKTRSQEFEIWRRNTETDLKYIFGDQSQNFKNFNQISYDS</sequence>
<organism evidence="1 2">
    <name type="scientific">Gloeothece citriformis (strain PCC 7424)</name>
    <name type="common">Cyanothece sp. (strain PCC 7424)</name>
    <dbReference type="NCBI Taxonomy" id="65393"/>
    <lineage>
        <taxon>Bacteria</taxon>
        <taxon>Bacillati</taxon>
        <taxon>Cyanobacteriota</taxon>
        <taxon>Cyanophyceae</taxon>
        <taxon>Oscillatoriophycideae</taxon>
        <taxon>Chroococcales</taxon>
        <taxon>Aphanothecaceae</taxon>
        <taxon>Gloeothece</taxon>
        <taxon>Gloeothece citriformis</taxon>
    </lineage>
</organism>
<name>B7K7L0_GLOC7</name>
<gene>
    <name evidence="1" type="ordered locus">PCC7424_1333</name>
</gene>
<dbReference type="EMBL" id="CP001291">
    <property type="protein sequence ID" value="ACK69778.1"/>
    <property type="molecule type" value="Genomic_DNA"/>
</dbReference>
<accession>B7K7L0</accession>
<evidence type="ECO:0000313" key="2">
    <source>
        <dbReference type="Proteomes" id="UP000002384"/>
    </source>
</evidence>
<proteinExistence type="predicted"/>
<dbReference type="Proteomes" id="UP000002384">
    <property type="component" value="Chromosome"/>
</dbReference>
<protein>
    <submittedName>
        <fullName evidence="1">Uncharacterized protein</fullName>
    </submittedName>
</protein>
<reference evidence="2" key="1">
    <citation type="journal article" date="2011" name="MBio">
        <title>Novel metabolic attributes of the genus Cyanothece, comprising a group of unicellular nitrogen-fixing Cyanobacteria.</title>
        <authorList>
            <person name="Bandyopadhyay A."/>
            <person name="Elvitigala T."/>
            <person name="Welsh E."/>
            <person name="Stockel J."/>
            <person name="Liberton M."/>
            <person name="Min H."/>
            <person name="Sherman L.A."/>
            <person name="Pakrasi H.B."/>
        </authorList>
    </citation>
    <scope>NUCLEOTIDE SEQUENCE [LARGE SCALE GENOMIC DNA]</scope>
    <source>
        <strain evidence="2">PCC 7424</strain>
    </source>
</reference>